<name>A0A5B9MCK8_9BACT</name>
<dbReference type="InterPro" id="IPR002177">
    <property type="entry name" value="DPS_DNA-bd"/>
</dbReference>
<dbReference type="Proteomes" id="UP000321353">
    <property type="component" value="Chromosome"/>
</dbReference>
<dbReference type="PANTHER" id="PTHR42932">
    <property type="entry name" value="GENERAL STRESS PROTEIN 20U"/>
    <property type="match status" value="1"/>
</dbReference>
<dbReference type="CDD" id="cd01043">
    <property type="entry name" value="DPS"/>
    <property type="match status" value="1"/>
</dbReference>
<dbReference type="InterPro" id="IPR008331">
    <property type="entry name" value="Ferritin_DPS_dom"/>
</dbReference>
<evidence type="ECO:0000313" key="5">
    <source>
        <dbReference type="Proteomes" id="UP000321353"/>
    </source>
</evidence>
<dbReference type="NCBIfam" id="NF006975">
    <property type="entry name" value="PRK09448.1"/>
    <property type="match status" value="1"/>
</dbReference>
<dbReference type="SUPFAM" id="SSF47240">
    <property type="entry name" value="Ferritin-like"/>
    <property type="match status" value="1"/>
</dbReference>
<evidence type="ECO:0000313" key="4">
    <source>
        <dbReference type="EMBL" id="QEF98249.1"/>
    </source>
</evidence>
<protein>
    <submittedName>
        <fullName evidence="4">DNA protection during starvation protein</fullName>
        <ecNumber evidence="4">1.16.-.-</ecNumber>
    </submittedName>
</protein>
<dbReference type="Gene3D" id="1.20.1260.10">
    <property type="match status" value="1"/>
</dbReference>
<dbReference type="EMBL" id="CP036264">
    <property type="protein sequence ID" value="QEF98249.1"/>
    <property type="molecule type" value="Genomic_DNA"/>
</dbReference>
<evidence type="ECO:0000259" key="3">
    <source>
        <dbReference type="Pfam" id="PF00210"/>
    </source>
</evidence>
<dbReference type="GO" id="GO:0016491">
    <property type="term" value="F:oxidoreductase activity"/>
    <property type="evidence" value="ECO:0007669"/>
    <property type="project" value="UniProtKB-KW"/>
</dbReference>
<dbReference type="PANTHER" id="PTHR42932:SF2">
    <property type="entry name" value="DNA PROTECTION DURING STARVATION PROTEIN 1"/>
    <property type="match status" value="1"/>
</dbReference>
<dbReference type="PIRSF" id="PIRSF005900">
    <property type="entry name" value="Dps"/>
    <property type="match status" value="1"/>
</dbReference>
<dbReference type="InterPro" id="IPR009078">
    <property type="entry name" value="Ferritin-like_SF"/>
</dbReference>
<dbReference type="EC" id="1.16.-.-" evidence="4"/>
<proteinExistence type="inferred from homology"/>
<dbReference type="GO" id="GO:0008199">
    <property type="term" value="F:ferric iron binding"/>
    <property type="evidence" value="ECO:0007669"/>
    <property type="project" value="InterPro"/>
</dbReference>
<reference evidence="4 5" key="1">
    <citation type="submission" date="2019-02" db="EMBL/GenBank/DDBJ databases">
        <title>Planctomycetal bacteria perform biofilm scaping via a novel small molecule.</title>
        <authorList>
            <person name="Jeske O."/>
            <person name="Boedeker C."/>
            <person name="Wiegand S."/>
            <person name="Breitling P."/>
            <person name="Kallscheuer N."/>
            <person name="Jogler M."/>
            <person name="Rohde M."/>
            <person name="Petersen J."/>
            <person name="Medema M.H."/>
            <person name="Surup F."/>
            <person name="Jogler C."/>
        </authorList>
    </citation>
    <scope>NUCLEOTIDE SEQUENCE [LARGE SCALE GENOMIC DNA]</scope>
    <source>
        <strain evidence="4 5">Mal15</strain>
    </source>
</reference>
<dbReference type="Pfam" id="PF00210">
    <property type="entry name" value="Ferritin"/>
    <property type="match status" value="1"/>
</dbReference>
<feature type="domain" description="Ferritin/DPS" evidence="3">
    <location>
        <begin position="23"/>
        <end position="159"/>
    </location>
</feature>
<dbReference type="PRINTS" id="PR01346">
    <property type="entry name" value="HELNAPAPROT"/>
</dbReference>
<accession>A0A5B9MCK8</accession>
<dbReference type="RefSeq" id="WP_147867802.1">
    <property type="nucleotide sequence ID" value="NZ_CP036264.1"/>
</dbReference>
<comment type="similarity">
    <text evidence="1 2">Belongs to the Dps family.</text>
</comment>
<dbReference type="AlphaFoldDB" id="A0A5B9MCK8"/>
<sequence>MTTLTTPLKRQVLNDKLQQQTVDLLQKSLVNLVDLALLLKQAHWNVIGKNFRSIHLQLDEIIATVRDGSDEIAERIAALGLPADGRSGTVAADSDLSDYPRDFQQVADTISLVADALKTTIDGLRHAIDKLGDIDPVSEDLCIAIAGPLEKHLWMVQAQES</sequence>
<organism evidence="4 5">
    <name type="scientific">Stieleria maiorica</name>
    <dbReference type="NCBI Taxonomy" id="2795974"/>
    <lineage>
        <taxon>Bacteria</taxon>
        <taxon>Pseudomonadati</taxon>
        <taxon>Planctomycetota</taxon>
        <taxon>Planctomycetia</taxon>
        <taxon>Pirellulales</taxon>
        <taxon>Pirellulaceae</taxon>
        <taxon>Stieleria</taxon>
    </lineage>
</organism>
<gene>
    <name evidence="4" type="primary">dps_2</name>
    <name evidence="4" type="ORF">Mal15_22980</name>
</gene>
<dbReference type="KEGG" id="smam:Mal15_22980"/>
<evidence type="ECO:0000256" key="1">
    <source>
        <dbReference type="ARBA" id="ARBA00009497"/>
    </source>
</evidence>
<dbReference type="InterPro" id="IPR012347">
    <property type="entry name" value="Ferritin-like"/>
</dbReference>
<evidence type="ECO:0000256" key="2">
    <source>
        <dbReference type="RuleBase" id="RU003875"/>
    </source>
</evidence>
<keyword evidence="4" id="KW-0560">Oxidoreductase</keyword>
<keyword evidence="5" id="KW-1185">Reference proteome</keyword>